<dbReference type="AlphaFoldDB" id="A0AAD6SAR7"/>
<evidence type="ECO:0000313" key="8">
    <source>
        <dbReference type="EMBL" id="KAJ7024283.1"/>
    </source>
</evidence>
<dbReference type="Proteomes" id="UP001218188">
    <property type="component" value="Unassembled WGS sequence"/>
</dbReference>
<dbReference type="NCBIfam" id="TIGR02432">
    <property type="entry name" value="lysidine_TilS_N"/>
    <property type="match status" value="1"/>
</dbReference>
<proteinExistence type="inferred from homology"/>
<keyword evidence="5" id="KW-0067">ATP-binding</keyword>
<evidence type="ECO:0000313" key="9">
    <source>
        <dbReference type="Proteomes" id="UP001218188"/>
    </source>
</evidence>
<keyword evidence="9" id="KW-1185">Reference proteome</keyword>
<dbReference type="GO" id="GO:0005524">
    <property type="term" value="F:ATP binding"/>
    <property type="evidence" value="ECO:0007669"/>
    <property type="project" value="UniProtKB-KW"/>
</dbReference>
<evidence type="ECO:0000256" key="5">
    <source>
        <dbReference type="ARBA" id="ARBA00022840"/>
    </source>
</evidence>
<keyword evidence="3" id="KW-0819">tRNA processing</keyword>
<sequence>MKLSPTPAISGEEFARLFHKCVPSTGWPQRIAVAFSGGPDSTCLLFLIHRYLQQLRKASPQPFPSEVISLTVNHGLQASAAAMTQHCSDRAKAMGIRHIGSTVPWSQPPFPDRPQPGQAFEEIARQVRYHQLFQSMNEAGAEVLALGHHGDDQVETSLMRLGRGSTEIGAGGMRRCRRWGMGVNIDGNEDALGWLGLLGMKRWMVRPFLDLSKDRILATCEENELEYITDSTNFQPDLTLRNALRALLAKGTLDPEALGVDLPPRIVQNLEDIQAGISTLESVQMDPSEGLDQLRGAVTVLSEQAEDIESLVDSSLNRCHLPSPPGTYLVSYRGLATIRDPLVKRGLVLRIMRYASFHAWGTMRADGHRRKHSLQRVIDALWTPNPFAVGLTSFVAGGGVLWTPVIVTGKSIRFPGEGGNNNPMPEPGDIVAWLVSRQPPLSRRRMQETGMFNPLRIDITDKLREKMELRHENPGQILEILYDNRFLIHIDIDRMPDYIIQGFMYEGKPVLVHPNTRWYWPKVLQFNPRLVSELPIHTSISIPETVVPLDRDTMLSWSLVRSDDIAADWMSIEWIRSLSSH</sequence>
<dbReference type="PANTHER" id="PTHR43033:SF1">
    <property type="entry name" value="TRNA(ILE)-LYSIDINE SYNTHASE-RELATED"/>
    <property type="match status" value="1"/>
</dbReference>
<dbReference type="Gene3D" id="3.40.50.620">
    <property type="entry name" value="HUPs"/>
    <property type="match status" value="1"/>
</dbReference>
<dbReference type="GO" id="GO:0008033">
    <property type="term" value="P:tRNA processing"/>
    <property type="evidence" value="ECO:0007669"/>
    <property type="project" value="UniProtKB-KW"/>
</dbReference>
<name>A0AAD6SAR7_9AGAR</name>
<reference evidence="8" key="1">
    <citation type="submission" date="2023-03" db="EMBL/GenBank/DDBJ databases">
        <title>Massive genome expansion in bonnet fungi (Mycena s.s.) driven by repeated elements and novel gene families across ecological guilds.</title>
        <authorList>
            <consortium name="Lawrence Berkeley National Laboratory"/>
            <person name="Harder C.B."/>
            <person name="Miyauchi S."/>
            <person name="Viragh M."/>
            <person name="Kuo A."/>
            <person name="Thoen E."/>
            <person name="Andreopoulos B."/>
            <person name="Lu D."/>
            <person name="Skrede I."/>
            <person name="Drula E."/>
            <person name="Henrissat B."/>
            <person name="Morin E."/>
            <person name="Kohler A."/>
            <person name="Barry K."/>
            <person name="LaButti K."/>
            <person name="Morin E."/>
            <person name="Salamov A."/>
            <person name="Lipzen A."/>
            <person name="Mereny Z."/>
            <person name="Hegedus B."/>
            <person name="Baldrian P."/>
            <person name="Stursova M."/>
            <person name="Weitz H."/>
            <person name="Taylor A."/>
            <person name="Grigoriev I.V."/>
            <person name="Nagy L.G."/>
            <person name="Martin F."/>
            <person name="Kauserud H."/>
        </authorList>
    </citation>
    <scope>NUCLEOTIDE SEQUENCE</scope>
    <source>
        <strain evidence="8">CBHHK200</strain>
    </source>
</reference>
<dbReference type="InterPro" id="IPR012795">
    <property type="entry name" value="tRNA_Ile_lys_synt_N"/>
</dbReference>
<evidence type="ECO:0000256" key="2">
    <source>
        <dbReference type="ARBA" id="ARBA00022598"/>
    </source>
</evidence>
<dbReference type="Pfam" id="PF01171">
    <property type="entry name" value="ATP_bind_3"/>
    <property type="match status" value="1"/>
</dbReference>
<evidence type="ECO:0000256" key="1">
    <source>
        <dbReference type="ARBA" id="ARBA00013267"/>
    </source>
</evidence>
<dbReference type="PANTHER" id="PTHR43033">
    <property type="entry name" value="TRNA(ILE)-LYSIDINE SYNTHASE-RELATED"/>
    <property type="match status" value="1"/>
</dbReference>
<dbReference type="HAMAP" id="MF_01161">
    <property type="entry name" value="tRNA_Ile_lys_synt"/>
    <property type="match status" value="1"/>
</dbReference>
<dbReference type="InterPro" id="IPR012094">
    <property type="entry name" value="tRNA_Ile_lys_synt"/>
</dbReference>
<comment type="caution">
    <text evidence="8">The sequence shown here is derived from an EMBL/GenBank/DDBJ whole genome shotgun (WGS) entry which is preliminary data.</text>
</comment>
<comment type="catalytic activity">
    <reaction evidence="6">
        <text>cytidine(34) in tRNA(Ile2) + L-lysine + ATP = lysidine(34) in tRNA(Ile2) + AMP + diphosphate + H(+)</text>
        <dbReference type="Rhea" id="RHEA:43744"/>
        <dbReference type="Rhea" id="RHEA-COMP:10625"/>
        <dbReference type="Rhea" id="RHEA-COMP:10670"/>
        <dbReference type="ChEBI" id="CHEBI:15378"/>
        <dbReference type="ChEBI" id="CHEBI:30616"/>
        <dbReference type="ChEBI" id="CHEBI:32551"/>
        <dbReference type="ChEBI" id="CHEBI:33019"/>
        <dbReference type="ChEBI" id="CHEBI:82748"/>
        <dbReference type="ChEBI" id="CHEBI:83665"/>
        <dbReference type="ChEBI" id="CHEBI:456215"/>
        <dbReference type="EC" id="6.3.4.19"/>
    </reaction>
</comment>
<dbReference type="EMBL" id="JARJCM010000172">
    <property type="protein sequence ID" value="KAJ7024283.1"/>
    <property type="molecule type" value="Genomic_DNA"/>
</dbReference>
<dbReference type="CDD" id="cd01992">
    <property type="entry name" value="TilS_N"/>
    <property type="match status" value="1"/>
</dbReference>
<protein>
    <recommendedName>
        <fullName evidence="1">tRNA(Ile)-lysidine synthetase</fullName>
        <ecNumber evidence="1">6.3.4.19</ecNumber>
    </recommendedName>
</protein>
<gene>
    <name evidence="8" type="ORF">C8F04DRAFT_163569</name>
</gene>
<evidence type="ECO:0000256" key="4">
    <source>
        <dbReference type="ARBA" id="ARBA00022741"/>
    </source>
</evidence>
<dbReference type="GO" id="GO:0032267">
    <property type="term" value="F:tRNA(Ile)-lysidine synthase activity"/>
    <property type="evidence" value="ECO:0007669"/>
    <property type="project" value="UniProtKB-EC"/>
</dbReference>
<evidence type="ECO:0000259" key="7">
    <source>
        <dbReference type="Pfam" id="PF01171"/>
    </source>
</evidence>
<dbReference type="EC" id="6.3.4.19" evidence="1"/>
<dbReference type="SUPFAM" id="SSF52402">
    <property type="entry name" value="Adenine nucleotide alpha hydrolases-like"/>
    <property type="match status" value="1"/>
</dbReference>
<keyword evidence="2" id="KW-0436">Ligase</keyword>
<organism evidence="8 9">
    <name type="scientific">Mycena alexandri</name>
    <dbReference type="NCBI Taxonomy" id="1745969"/>
    <lineage>
        <taxon>Eukaryota</taxon>
        <taxon>Fungi</taxon>
        <taxon>Dikarya</taxon>
        <taxon>Basidiomycota</taxon>
        <taxon>Agaricomycotina</taxon>
        <taxon>Agaricomycetes</taxon>
        <taxon>Agaricomycetidae</taxon>
        <taxon>Agaricales</taxon>
        <taxon>Marasmiineae</taxon>
        <taxon>Mycenaceae</taxon>
        <taxon>Mycena</taxon>
    </lineage>
</organism>
<keyword evidence="4" id="KW-0547">Nucleotide-binding</keyword>
<evidence type="ECO:0000256" key="6">
    <source>
        <dbReference type="ARBA" id="ARBA00048539"/>
    </source>
</evidence>
<dbReference type="InterPro" id="IPR011063">
    <property type="entry name" value="TilS/TtcA_N"/>
</dbReference>
<dbReference type="InterPro" id="IPR014729">
    <property type="entry name" value="Rossmann-like_a/b/a_fold"/>
</dbReference>
<accession>A0AAD6SAR7</accession>
<feature type="domain" description="tRNA(Ile)-lysidine/2-thiocytidine synthase N-terminal" evidence="7">
    <location>
        <begin position="31"/>
        <end position="246"/>
    </location>
</feature>
<evidence type="ECO:0000256" key="3">
    <source>
        <dbReference type="ARBA" id="ARBA00022694"/>
    </source>
</evidence>